<keyword evidence="7" id="KW-1185">Reference proteome</keyword>
<dbReference type="InterPro" id="IPR038722">
    <property type="entry name" value="Ner_HTH_dom"/>
</dbReference>
<evidence type="ECO:0000256" key="2">
    <source>
        <dbReference type="ARBA" id="ARBA00023015"/>
    </source>
</evidence>
<proteinExistence type="inferred from homology"/>
<organism evidence="6 7">
    <name type="scientific">Natronocella acetinitrilica</name>
    <dbReference type="NCBI Taxonomy" id="414046"/>
    <lineage>
        <taxon>Bacteria</taxon>
        <taxon>Pseudomonadati</taxon>
        <taxon>Pseudomonadota</taxon>
        <taxon>Gammaproteobacteria</taxon>
        <taxon>Chromatiales</taxon>
        <taxon>Ectothiorhodospiraceae</taxon>
        <taxon>Natronocella</taxon>
    </lineage>
</organism>
<dbReference type="EMBL" id="JALJXV010000001">
    <property type="protein sequence ID" value="MCP1673348.1"/>
    <property type="molecule type" value="Genomic_DNA"/>
</dbReference>
<comment type="caution">
    <text evidence="6">The sequence shown here is derived from an EMBL/GenBank/DDBJ whole genome shotgun (WGS) entry which is preliminary data.</text>
</comment>
<dbReference type="RefSeq" id="WP_253473557.1">
    <property type="nucleotide sequence ID" value="NZ_JALJXV010000001.1"/>
</dbReference>
<keyword evidence="4" id="KW-0804">Transcription</keyword>
<keyword evidence="3" id="KW-0238">DNA-binding</keyword>
<sequence>MSAINPIDIPSDPHIRREWIKYQLAIRGYSLAALAREYGVTRQQPQAALNRPYPKWERIIAQVLELRPEQLWPERYAMDKASSM</sequence>
<dbReference type="Gene3D" id="1.10.260.40">
    <property type="entry name" value="lambda repressor-like DNA-binding domains"/>
    <property type="match status" value="1"/>
</dbReference>
<dbReference type="InterPro" id="IPR010982">
    <property type="entry name" value="Lambda_DNA-bd_dom_sf"/>
</dbReference>
<accession>A0AAE3G2Q4</accession>
<comment type="similarity">
    <text evidence="1">Belongs to the ner transcriptional regulatory family.</text>
</comment>
<evidence type="ECO:0000313" key="7">
    <source>
        <dbReference type="Proteomes" id="UP001205843"/>
    </source>
</evidence>
<feature type="domain" description="Ner winged helix-turn-helix DNA-binding" evidence="5">
    <location>
        <begin position="18"/>
        <end position="81"/>
    </location>
</feature>
<keyword evidence="2" id="KW-0805">Transcription regulation</keyword>
<protein>
    <submittedName>
        <fullName evidence="6">Ner family transcriptional regulator</fullName>
    </submittedName>
</protein>
<evidence type="ECO:0000256" key="3">
    <source>
        <dbReference type="ARBA" id="ARBA00023125"/>
    </source>
</evidence>
<dbReference type="Proteomes" id="UP001205843">
    <property type="component" value="Unassembled WGS sequence"/>
</dbReference>
<reference evidence="6" key="1">
    <citation type="submission" date="2022-03" db="EMBL/GenBank/DDBJ databases">
        <title>Genomic Encyclopedia of Type Strains, Phase III (KMG-III): the genomes of soil and plant-associated and newly described type strains.</title>
        <authorList>
            <person name="Whitman W."/>
        </authorList>
    </citation>
    <scope>NUCLEOTIDE SEQUENCE</scope>
    <source>
        <strain evidence="6">ANL 6-2</strain>
    </source>
</reference>
<dbReference type="GO" id="GO:0003677">
    <property type="term" value="F:DNA binding"/>
    <property type="evidence" value="ECO:0007669"/>
    <property type="project" value="UniProtKB-KW"/>
</dbReference>
<gene>
    <name evidence="6" type="ORF">J2T57_000440</name>
</gene>
<dbReference type="SUPFAM" id="SSF47413">
    <property type="entry name" value="lambda repressor-like DNA-binding domains"/>
    <property type="match status" value="1"/>
</dbReference>
<dbReference type="AlphaFoldDB" id="A0AAE3G2Q4"/>
<evidence type="ECO:0000256" key="4">
    <source>
        <dbReference type="ARBA" id="ARBA00023163"/>
    </source>
</evidence>
<name>A0AAE3G2Q4_9GAMM</name>
<evidence type="ECO:0000256" key="1">
    <source>
        <dbReference type="ARBA" id="ARBA00006157"/>
    </source>
</evidence>
<evidence type="ECO:0000313" key="6">
    <source>
        <dbReference type="EMBL" id="MCP1673348.1"/>
    </source>
</evidence>
<evidence type="ECO:0000259" key="5">
    <source>
        <dbReference type="Pfam" id="PF13693"/>
    </source>
</evidence>
<dbReference type="Pfam" id="PF13693">
    <property type="entry name" value="HTH_35"/>
    <property type="match status" value="1"/>
</dbReference>